<dbReference type="EMBL" id="CP015402">
    <property type="protein sequence ID" value="ANU62339.2"/>
    <property type="molecule type" value="Genomic_DNA"/>
</dbReference>
<dbReference type="AlphaFoldDB" id="A0A1B1S6C5"/>
<dbReference type="InterPro" id="IPR026444">
    <property type="entry name" value="Secre_tail"/>
</dbReference>
<dbReference type="Pfam" id="PF03644">
    <property type="entry name" value="Glyco_hydro_85"/>
    <property type="match status" value="1"/>
</dbReference>
<evidence type="ECO:0000256" key="1">
    <source>
        <dbReference type="SAM" id="SignalP"/>
    </source>
</evidence>
<reference evidence="4" key="1">
    <citation type="submission" date="2016-04" db="EMBL/GenBank/DDBJ databases">
        <title>Complete Genome Sequences of Twelve Strains of a Stable Defined Moderately Diverse Mouse Microbiota 2 (sDMDMm2).</title>
        <authorList>
            <person name="Uchimura Y."/>
            <person name="Wyss M."/>
            <person name="Brugiroux S."/>
            <person name="Limenitakis J.P."/>
            <person name="Stecher B."/>
            <person name="McCoy K.D."/>
            <person name="Macpherson A.J."/>
        </authorList>
    </citation>
    <scope>NUCLEOTIDE SEQUENCE [LARGE SCALE GENOMIC DNA]</scope>
    <source>
        <strain evidence="4">YL27</strain>
    </source>
</reference>
<evidence type="ECO:0000313" key="3">
    <source>
        <dbReference type="EMBL" id="ANU62339.2"/>
    </source>
</evidence>
<dbReference type="GO" id="GO:0033925">
    <property type="term" value="F:mannosyl-glycoprotein endo-beta-N-acetylglucosaminidase activity"/>
    <property type="evidence" value="ECO:0007669"/>
    <property type="project" value="InterPro"/>
</dbReference>
<feature type="chain" id="PRO_5010711795" description="Cytosolic endo-beta-N-acetylglucosaminidase TIM barrel domain-containing protein" evidence="1">
    <location>
        <begin position="24"/>
        <end position="1008"/>
    </location>
</feature>
<dbReference type="GeneID" id="65535277"/>
<feature type="domain" description="Cytosolic endo-beta-N-acetylglucosaminidase TIM barrel" evidence="2">
    <location>
        <begin position="117"/>
        <end position="431"/>
    </location>
</feature>
<evidence type="ECO:0000259" key="2">
    <source>
        <dbReference type="Pfam" id="PF03644"/>
    </source>
</evidence>
<dbReference type="Proteomes" id="UP000186351">
    <property type="component" value="Chromosome"/>
</dbReference>
<dbReference type="InterPro" id="IPR032979">
    <property type="entry name" value="ENGase"/>
</dbReference>
<keyword evidence="4" id="KW-1185">Reference proteome</keyword>
<gene>
    <name evidence="3" type="ORF">A4V02_00305</name>
</gene>
<dbReference type="PANTHER" id="PTHR13246:SF1">
    <property type="entry name" value="CYTOSOLIC ENDO-BETA-N-ACETYLGLUCOSAMINIDASE"/>
    <property type="match status" value="1"/>
</dbReference>
<name>A0A1B1S6C5_9BACT</name>
<keyword evidence="1" id="KW-0732">Signal</keyword>
<dbReference type="Gene3D" id="2.60.120.260">
    <property type="entry name" value="Galactose-binding domain-like"/>
    <property type="match status" value="1"/>
</dbReference>
<dbReference type="Gene3D" id="3.20.20.80">
    <property type="entry name" value="Glycosidases"/>
    <property type="match status" value="1"/>
</dbReference>
<accession>A0A1B1S6C5</accession>
<dbReference type="KEGG" id="pary:A4V02_00305"/>
<dbReference type="NCBIfam" id="TIGR04183">
    <property type="entry name" value="Por_Secre_tail"/>
    <property type="match status" value="1"/>
</dbReference>
<proteinExistence type="predicted"/>
<feature type="signal peptide" evidence="1">
    <location>
        <begin position="1"/>
        <end position="23"/>
    </location>
</feature>
<dbReference type="STRING" id="1796646.A4V02_00305"/>
<sequence length="1008" mass="110863">MKRSFLKSSMLLTPLVFASPIMAQESSESIFDQAPWENEQVLELFSKAWDEGRNYPTKAEFESIGLTFDLEFVRSHSRQRATYKDASKDVVSDINHNRSLWCNLPAGYGKGLGGYPSTQFDQDVFSMWNYTSIFGSWNYGFLQAPGSWVDAAHKNGTRIYGGIKFFEGWNDDGSEGAFLKFISTKNEDGTYKYARAFVNAAAFFGCDGYNYNSEGSTWRDTDWVNFHAEVNRIAKELNIEGFGIGQYTQQPNVSDSNIGYIYGNAEKGKIFDCMLNYSGNKLAYRYVSNSLAAIEKAGLSTDDVYQGQLLVGLSSDYWKEMNTEATKAMNICIWGEHDQSRFFQFRVGSSPTNVQENYQLLLEKAFSGANRNPLSRPEISNAWGSFQVADADHANEQLNNSPGFASMFAERTAIGGNLPFETHFNLGNGENYFYNGKVTNGSWYNMSMQDIVPTYRWLVTAKGDMKTFANDIDVRFTHEDAYVGGSCIRLSGATTAGNDIVLYRTALKASAGNVKVNLALKGAKGASNLSVILKKEGSDNWIEVPAGELAGTTWEAKTLNVSGIAKGEVIEYIGLRVNSSAEGYKMLVGKLNISDDLTVSPAALKANSLLVEVKEETTKSLSVKLNWEPAYEGYNTSIDKFGMVYNDEINVDHFEILYKEGNDGRVKEVGRTAQWATYIGNLPVAQTTNAFIGVRAVSVDLKSYSDVQWVAIPHSSGELPEPTVEDPYGRSWMSSNGNGTLENCIKHIWVEKVTTEGATQNLNYTATSNPLEGVSTDQYYFAADHKLILNQGQKIKMTFKGNDSGTGESLQYDFIYPYLDYDGNYSFLDADEVLGQFGKMNAGTNEIVNPGLTLEFTVPEDAHIGESRLRIVGSDAWTPHPGPTGGTVKGYSIDFPVEIQGTNADRGPAETYKDLQDKGEADEPAGLGGGSGSAIENIGDDATLSTVKVIGGVAYFTNVDKAWFYDMNGRCVEFVNNVASVDLSGLASGVYVVKMQNGQVARSAKIVK</sequence>
<dbReference type="OrthoDB" id="1089471at2"/>
<accession>A0A1Z2XFH1</accession>
<dbReference type="PANTHER" id="PTHR13246">
    <property type="entry name" value="ENDO BETA N-ACETYLGLUCOSAMINIDASE"/>
    <property type="match status" value="1"/>
</dbReference>
<dbReference type="InterPro" id="IPR005201">
    <property type="entry name" value="TIM_ENGase"/>
</dbReference>
<protein>
    <recommendedName>
        <fullName evidence="2">Cytosolic endo-beta-N-acetylglucosaminidase TIM barrel domain-containing protein</fullName>
    </recommendedName>
</protein>
<evidence type="ECO:0000313" key="4">
    <source>
        <dbReference type="Proteomes" id="UP000186351"/>
    </source>
</evidence>
<dbReference type="GO" id="GO:0005829">
    <property type="term" value="C:cytosol"/>
    <property type="evidence" value="ECO:0007669"/>
    <property type="project" value="UniProtKB-SubCell"/>
</dbReference>
<dbReference type="RefSeq" id="WP_068959739.1">
    <property type="nucleotide sequence ID" value="NZ_CAORQA010000051.1"/>
</dbReference>
<organism evidence="3 4">
    <name type="scientific">Muribaculum intestinale</name>
    <dbReference type="NCBI Taxonomy" id="1796646"/>
    <lineage>
        <taxon>Bacteria</taxon>
        <taxon>Pseudomonadati</taxon>
        <taxon>Bacteroidota</taxon>
        <taxon>Bacteroidia</taxon>
        <taxon>Bacteroidales</taxon>
        <taxon>Muribaculaceae</taxon>
        <taxon>Muribaculum</taxon>
    </lineage>
</organism>